<proteinExistence type="predicted"/>
<dbReference type="Pfam" id="PF01713">
    <property type="entry name" value="Smr"/>
    <property type="match status" value="1"/>
</dbReference>
<name>A0ABQ6A8F1_9PROT</name>
<dbReference type="InterPro" id="IPR036063">
    <property type="entry name" value="Smr_dom_sf"/>
</dbReference>
<dbReference type="RefSeq" id="WP_284259627.1">
    <property type="nucleotide sequence ID" value="NZ_BSOS01000094.1"/>
</dbReference>
<evidence type="ECO:0000256" key="1">
    <source>
        <dbReference type="SAM" id="MobiDB-lite"/>
    </source>
</evidence>
<protein>
    <submittedName>
        <fullName evidence="3">Smr protein/Muts2-like</fullName>
    </submittedName>
</protein>
<feature type="region of interest" description="Disordered" evidence="1">
    <location>
        <begin position="29"/>
        <end position="70"/>
    </location>
</feature>
<dbReference type="PANTHER" id="PTHR35562:SF2">
    <property type="entry name" value="DNA ENDONUCLEASE SMRA-RELATED"/>
    <property type="match status" value="1"/>
</dbReference>
<evidence type="ECO:0000313" key="3">
    <source>
        <dbReference type="EMBL" id="GLR68769.1"/>
    </source>
</evidence>
<reference evidence="4" key="1">
    <citation type="journal article" date="2019" name="Int. J. Syst. Evol. Microbiol.">
        <title>The Global Catalogue of Microorganisms (GCM) 10K type strain sequencing project: providing services to taxonomists for standard genome sequencing and annotation.</title>
        <authorList>
            <consortium name="The Broad Institute Genomics Platform"/>
            <consortium name="The Broad Institute Genome Sequencing Center for Infectious Disease"/>
            <person name="Wu L."/>
            <person name="Ma J."/>
        </authorList>
    </citation>
    <scope>NUCLEOTIDE SEQUENCE [LARGE SCALE GENOMIC DNA]</scope>
    <source>
        <strain evidence="4">NBRC 112502</strain>
    </source>
</reference>
<comment type="caution">
    <text evidence="3">The sequence shown here is derived from an EMBL/GenBank/DDBJ whole genome shotgun (WGS) entry which is preliminary data.</text>
</comment>
<feature type="domain" description="Smr" evidence="2">
    <location>
        <begin position="91"/>
        <end position="166"/>
    </location>
</feature>
<dbReference type="SUPFAM" id="SSF160443">
    <property type="entry name" value="SMR domain-like"/>
    <property type="match status" value="1"/>
</dbReference>
<gene>
    <name evidence="3" type="ORF">GCM10010909_34510</name>
</gene>
<dbReference type="PANTHER" id="PTHR35562">
    <property type="entry name" value="DNA ENDONUCLEASE SMRA-RELATED"/>
    <property type="match status" value="1"/>
</dbReference>
<evidence type="ECO:0000313" key="4">
    <source>
        <dbReference type="Proteomes" id="UP001156641"/>
    </source>
</evidence>
<evidence type="ECO:0000259" key="2">
    <source>
        <dbReference type="PROSITE" id="PS50828"/>
    </source>
</evidence>
<organism evidence="3 4">
    <name type="scientific">Acidocella aquatica</name>
    <dbReference type="NCBI Taxonomy" id="1922313"/>
    <lineage>
        <taxon>Bacteria</taxon>
        <taxon>Pseudomonadati</taxon>
        <taxon>Pseudomonadota</taxon>
        <taxon>Alphaproteobacteria</taxon>
        <taxon>Acetobacterales</taxon>
        <taxon>Acidocellaceae</taxon>
        <taxon>Acidocella</taxon>
    </lineage>
</organism>
<dbReference type="PROSITE" id="PS50828">
    <property type="entry name" value="SMR"/>
    <property type="match status" value="1"/>
</dbReference>
<feature type="compositionally biased region" description="Pro residues" evidence="1">
    <location>
        <begin position="45"/>
        <end position="58"/>
    </location>
</feature>
<dbReference type="Gene3D" id="3.30.1370.110">
    <property type="match status" value="1"/>
</dbReference>
<accession>A0ABQ6A8F1</accession>
<sequence>MARAKALSTADLKLWAAYSQTLSRLMPGKTRLPVEPEPSAQTAPAPDPPPAKPRPPAGHAPYISLDTTPTGLDKSTWKKFATGKIRAAQRLDLHGHTAARAHHAVIHFIERSYSSQLRCIEIITGKGEILSRELPHWLNAPSLRPLILAIAHPHAANTGSVRILLRRLRA</sequence>
<dbReference type="EMBL" id="BSOS01000094">
    <property type="protein sequence ID" value="GLR68769.1"/>
    <property type="molecule type" value="Genomic_DNA"/>
</dbReference>
<keyword evidence="4" id="KW-1185">Reference proteome</keyword>
<dbReference type="InterPro" id="IPR002625">
    <property type="entry name" value="Smr_dom"/>
</dbReference>
<dbReference type="Proteomes" id="UP001156641">
    <property type="component" value="Unassembled WGS sequence"/>
</dbReference>